<evidence type="ECO:0000256" key="2">
    <source>
        <dbReference type="ARBA" id="ARBA00022777"/>
    </source>
</evidence>
<dbReference type="InterPro" id="IPR029787">
    <property type="entry name" value="Nucleotide_cyclase"/>
</dbReference>
<evidence type="ECO:0000313" key="6">
    <source>
        <dbReference type="EMBL" id="AFZ59760.1"/>
    </source>
</evidence>
<feature type="domain" description="GGDEF" evidence="5">
    <location>
        <begin position="390"/>
        <end position="527"/>
    </location>
</feature>
<dbReference type="InterPro" id="IPR043128">
    <property type="entry name" value="Rev_trsase/Diguanyl_cyclase"/>
</dbReference>
<dbReference type="SUPFAM" id="SSF55073">
    <property type="entry name" value="Nucleotide cyclase"/>
    <property type="match status" value="1"/>
</dbReference>
<dbReference type="InterPro" id="IPR011006">
    <property type="entry name" value="CheY-like_superfamily"/>
</dbReference>
<dbReference type="GO" id="GO:0000160">
    <property type="term" value="P:phosphorelay signal transduction system"/>
    <property type="evidence" value="ECO:0007669"/>
    <property type="project" value="InterPro"/>
</dbReference>
<dbReference type="OrthoDB" id="9115at2"/>
<dbReference type="PANTHER" id="PTHR45138">
    <property type="entry name" value="REGULATORY COMPONENTS OF SENSORY TRANSDUCTION SYSTEM"/>
    <property type="match status" value="1"/>
</dbReference>
<dbReference type="InterPro" id="IPR000160">
    <property type="entry name" value="GGDEF_dom"/>
</dbReference>
<proteinExistence type="predicted"/>
<dbReference type="PROSITE" id="PS50887">
    <property type="entry name" value="GGDEF"/>
    <property type="match status" value="1"/>
</dbReference>
<dbReference type="GO" id="GO:0005886">
    <property type="term" value="C:plasma membrane"/>
    <property type="evidence" value="ECO:0007669"/>
    <property type="project" value="TreeGrafter"/>
</dbReference>
<dbReference type="PANTHER" id="PTHR45138:SF9">
    <property type="entry name" value="DIGUANYLATE CYCLASE DGCM-RELATED"/>
    <property type="match status" value="1"/>
</dbReference>
<dbReference type="InterPro" id="IPR003018">
    <property type="entry name" value="GAF"/>
</dbReference>
<dbReference type="eggNOG" id="COG2203">
    <property type="taxonomic scope" value="Bacteria"/>
</dbReference>
<dbReference type="GO" id="GO:0016301">
    <property type="term" value="F:kinase activity"/>
    <property type="evidence" value="ECO:0007669"/>
    <property type="project" value="UniProtKB-KW"/>
</dbReference>
<dbReference type="InterPro" id="IPR050469">
    <property type="entry name" value="Diguanylate_Cyclase"/>
</dbReference>
<keyword evidence="2" id="KW-0418">Kinase</keyword>
<evidence type="ECO:0000259" key="5">
    <source>
        <dbReference type="PROSITE" id="PS50887"/>
    </source>
</evidence>
<accession>K9ZN71</accession>
<protein>
    <submittedName>
        <fullName evidence="6">Response regulator receiver modulated diguanylate cyclase</fullName>
    </submittedName>
</protein>
<dbReference type="EMBL" id="CP003659">
    <property type="protein sequence ID" value="AFZ59760.1"/>
    <property type="molecule type" value="Genomic_DNA"/>
</dbReference>
<dbReference type="InterPro" id="IPR029016">
    <property type="entry name" value="GAF-like_dom_sf"/>
</dbReference>
<keyword evidence="1" id="KW-0808">Transferase</keyword>
<dbReference type="FunFam" id="3.30.70.270:FF:000001">
    <property type="entry name" value="Diguanylate cyclase domain protein"/>
    <property type="match status" value="1"/>
</dbReference>
<dbReference type="eggNOG" id="COG3706">
    <property type="taxonomic scope" value="Bacteria"/>
</dbReference>
<dbReference type="HOGENOM" id="CLU_000445_11_28_3"/>
<feature type="modified residue" description="4-aspartylphosphate" evidence="3">
    <location>
        <position position="81"/>
    </location>
</feature>
<dbReference type="KEGG" id="acy:Anacy_4400"/>
<dbReference type="Gene3D" id="3.40.50.2300">
    <property type="match status" value="1"/>
</dbReference>
<dbReference type="InterPro" id="IPR001789">
    <property type="entry name" value="Sig_transdc_resp-reg_receiver"/>
</dbReference>
<dbReference type="PROSITE" id="PS50110">
    <property type="entry name" value="RESPONSE_REGULATORY"/>
    <property type="match status" value="1"/>
</dbReference>
<organism evidence="6 7">
    <name type="scientific">Anabaena cylindrica (strain ATCC 27899 / PCC 7122)</name>
    <dbReference type="NCBI Taxonomy" id="272123"/>
    <lineage>
        <taxon>Bacteria</taxon>
        <taxon>Bacillati</taxon>
        <taxon>Cyanobacteriota</taxon>
        <taxon>Cyanophyceae</taxon>
        <taxon>Nostocales</taxon>
        <taxon>Nostocaceae</taxon>
        <taxon>Anabaena</taxon>
    </lineage>
</organism>
<dbReference type="SMART" id="SM00267">
    <property type="entry name" value="GGDEF"/>
    <property type="match status" value="1"/>
</dbReference>
<dbReference type="Pfam" id="PF00990">
    <property type="entry name" value="GGDEF"/>
    <property type="match status" value="1"/>
</dbReference>
<evidence type="ECO:0000256" key="1">
    <source>
        <dbReference type="ARBA" id="ARBA00022679"/>
    </source>
</evidence>
<evidence type="ECO:0000256" key="3">
    <source>
        <dbReference type="PROSITE-ProRule" id="PRU00169"/>
    </source>
</evidence>
<dbReference type="PATRIC" id="fig|272123.3.peg.4793"/>
<dbReference type="eggNOG" id="COG3437">
    <property type="taxonomic scope" value="Bacteria"/>
</dbReference>
<keyword evidence="3" id="KW-0597">Phosphoprotein</keyword>
<dbReference type="GO" id="GO:0043709">
    <property type="term" value="P:cell adhesion involved in single-species biofilm formation"/>
    <property type="evidence" value="ECO:0007669"/>
    <property type="project" value="TreeGrafter"/>
</dbReference>
<dbReference type="AlphaFoldDB" id="K9ZN71"/>
<dbReference type="SMART" id="SM00065">
    <property type="entry name" value="GAF"/>
    <property type="match status" value="1"/>
</dbReference>
<dbReference type="SMART" id="SM00448">
    <property type="entry name" value="REC"/>
    <property type="match status" value="1"/>
</dbReference>
<reference evidence="7" key="1">
    <citation type="journal article" date="2013" name="Proc. Natl. Acad. Sci. U.S.A.">
        <title>Improving the coverage of the cyanobacterial phylum using diversity-driven genome sequencing.</title>
        <authorList>
            <person name="Shih P.M."/>
            <person name="Wu D."/>
            <person name="Latifi A."/>
            <person name="Axen S.D."/>
            <person name="Fewer D.P."/>
            <person name="Talla E."/>
            <person name="Calteau A."/>
            <person name="Cai F."/>
            <person name="Tandeau de Marsac N."/>
            <person name="Rippka R."/>
            <person name="Herdman M."/>
            <person name="Sivonen K."/>
            <person name="Coursin T."/>
            <person name="Laurent T."/>
            <person name="Goodwin L."/>
            <person name="Nolan M."/>
            <person name="Davenport K.W."/>
            <person name="Han C.S."/>
            <person name="Rubin E.M."/>
            <person name="Eisen J.A."/>
            <person name="Woyke T."/>
            <person name="Gugger M."/>
            <person name="Kerfeld C.A."/>
        </authorList>
    </citation>
    <scope>NUCLEOTIDE SEQUENCE [LARGE SCALE GENOMIC DNA]</scope>
    <source>
        <strain evidence="7">ATCC 27899 / PCC 7122</strain>
    </source>
</reference>
<dbReference type="Pfam" id="PF00072">
    <property type="entry name" value="Response_reg"/>
    <property type="match status" value="1"/>
</dbReference>
<name>K9ZN71_ANACC</name>
<dbReference type="Gene3D" id="3.30.70.270">
    <property type="match status" value="1"/>
</dbReference>
<gene>
    <name evidence="6" type="ordered locus">Anacy_4400</name>
</gene>
<evidence type="ECO:0000313" key="7">
    <source>
        <dbReference type="Proteomes" id="UP000010474"/>
    </source>
</evidence>
<feature type="domain" description="Response regulatory" evidence="4">
    <location>
        <begin position="32"/>
        <end position="148"/>
    </location>
</feature>
<dbReference type="RefSeq" id="WP_015216376.1">
    <property type="nucleotide sequence ID" value="NC_019771.1"/>
</dbReference>
<dbReference type="Gene3D" id="3.30.450.40">
    <property type="match status" value="1"/>
</dbReference>
<sequence length="528" mass="59767">MSYQIQSEFGYSLKNLTSVLLVKTAALEYRANLLVVDDHPDNLRTLSVILSKEGYKVRKAISGEVALDTVKVDAPDLILLDIKMPNLDGYTVCSMLKKNHETRHIPIIFLSALNTAADKVKGFEMGGVDYITKPFQAEEVLIRVHHQLTIVRQGQELYQHNQVLVKEIQERKRIETKLKLLLTTINLVGQAPDLHHALEDVLREVCRMIDWDYGEAWITDLDGTSLQLSQAYYNCSDQALRQFHEASLNYTFTYGVKLIGRVWATQQLEWIEDILQVGEDVFLRLELVQGAGLKTAFAVPITIEGEVLVVMCFFKRSLLDYNSELVELVKAVALELGGFIARKKTEEALKQANKELLRLANLDGLTQIANRRCFDDALSHEWLRLKRERLPLALLLGDIDYFKYYNDYYGHQAGDECLRQVAQALVQSCNRPADLVARYGGEEFVILLPNTDLEGAIYITNKIQQEIAKMAIPHQCSLANELVTLSIGISSMIPTDETAPEDMIAAADQALYRSKAQGRNTYCVYYRG</sequence>
<dbReference type="SUPFAM" id="SSF55781">
    <property type="entry name" value="GAF domain-like"/>
    <property type="match status" value="1"/>
</dbReference>
<keyword evidence="7" id="KW-1185">Reference proteome</keyword>
<dbReference type="GO" id="GO:0052621">
    <property type="term" value="F:diguanylate cyclase activity"/>
    <property type="evidence" value="ECO:0007669"/>
    <property type="project" value="TreeGrafter"/>
</dbReference>
<dbReference type="NCBIfam" id="TIGR00254">
    <property type="entry name" value="GGDEF"/>
    <property type="match status" value="1"/>
</dbReference>
<dbReference type="Proteomes" id="UP000010474">
    <property type="component" value="Chromosome"/>
</dbReference>
<dbReference type="CDD" id="cd01949">
    <property type="entry name" value="GGDEF"/>
    <property type="match status" value="1"/>
</dbReference>
<dbReference type="CDD" id="cd19920">
    <property type="entry name" value="REC_PA4781-like"/>
    <property type="match status" value="1"/>
</dbReference>
<dbReference type="GO" id="GO:1902201">
    <property type="term" value="P:negative regulation of bacterial-type flagellum-dependent cell motility"/>
    <property type="evidence" value="ECO:0007669"/>
    <property type="project" value="TreeGrafter"/>
</dbReference>
<evidence type="ECO:0000259" key="4">
    <source>
        <dbReference type="PROSITE" id="PS50110"/>
    </source>
</evidence>
<dbReference type="SUPFAM" id="SSF52172">
    <property type="entry name" value="CheY-like"/>
    <property type="match status" value="1"/>
</dbReference>
<dbReference type="STRING" id="272123.Anacy_4400"/>
<dbReference type="Pfam" id="PF13185">
    <property type="entry name" value="GAF_2"/>
    <property type="match status" value="1"/>
</dbReference>